<dbReference type="EMBL" id="CP033169">
    <property type="protein sequence ID" value="AYO31962.1"/>
    <property type="molecule type" value="Genomic_DNA"/>
</dbReference>
<accession>A0A3G2R8Z4</accession>
<evidence type="ECO:0000259" key="1">
    <source>
        <dbReference type="Pfam" id="PF18765"/>
    </source>
</evidence>
<dbReference type="KEGG" id="bacg:D2962_16385"/>
<dbReference type="Gene3D" id="3.30.460.10">
    <property type="entry name" value="Beta Polymerase, domain 2"/>
    <property type="match status" value="1"/>
</dbReference>
<dbReference type="AlphaFoldDB" id="A0A3G2R8Z4"/>
<reference evidence="2 3" key="1">
    <citation type="submission" date="2018-10" db="EMBL/GenBank/DDBJ databases">
        <authorList>
            <person name="Zhang X."/>
        </authorList>
    </citation>
    <scope>NUCLEOTIDE SEQUENCE [LARGE SCALE GENOMIC DNA]</scope>
    <source>
        <strain evidence="2 3">SK-G1</strain>
    </source>
</reference>
<feature type="domain" description="Polymerase beta nucleotidyltransferase" evidence="1">
    <location>
        <begin position="39"/>
        <end position="123"/>
    </location>
</feature>
<dbReference type="Pfam" id="PF18765">
    <property type="entry name" value="Polbeta"/>
    <property type="match status" value="1"/>
</dbReference>
<protein>
    <submittedName>
        <fullName evidence="2">Nucleotidyltransferase domain-containing protein</fullName>
    </submittedName>
</protein>
<dbReference type="GO" id="GO:0016740">
    <property type="term" value="F:transferase activity"/>
    <property type="evidence" value="ECO:0007669"/>
    <property type="project" value="UniProtKB-KW"/>
</dbReference>
<evidence type="ECO:0000313" key="3">
    <source>
        <dbReference type="Proteomes" id="UP000280960"/>
    </source>
</evidence>
<organism evidence="2 3">
    <name type="scientific">Biomaibacter acetigenes</name>
    <dbReference type="NCBI Taxonomy" id="2316383"/>
    <lineage>
        <taxon>Bacteria</taxon>
        <taxon>Bacillati</taxon>
        <taxon>Bacillota</taxon>
        <taxon>Clostridia</taxon>
        <taxon>Thermosediminibacterales</taxon>
        <taxon>Tepidanaerobacteraceae</taxon>
        <taxon>Biomaibacter</taxon>
    </lineage>
</organism>
<name>A0A3G2R8Z4_9FIRM</name>
<dbReference type="RefSeq" id="WP_120765963.1">
    <property type="nucleotide sequence ID" value="NZ_CP033169.1"/>
</dbReference>
<dbReference type="InterPro" id="IPR041633">
    <property type="entry name" value="Polbeta"/>
</dbReference>
<dbReference type="InterPro" id="IPR043519">
    <property type="entry name" value="NT_sf"/>
</dbReference>
<gene>
    <name evidence="2" type="ORF">D2962_16385</name>
</gene>
<keyword evidence="3" id="KW-1185">Reference proteome</keyword>
<sequence>MSLIDTERDNIRKTWAKRRELAIAQEKTMKEEAMERAGKIAKFLKDKYAIKKVYLYGSLSREGPFDKYSDIDLFIDGWNEALNYWTMYIEVEKIAMPFAVSVITDKEITSELKEKILKEGKII</sequence>
<dbReference type="SUPFAM" id="SSF81301">
    <property type="entry name" value="Nucleotidyltransferase"/>
    <property type="match status" value="1"/>
</dbReference>
<proteinExistence type="predicted"/>
<evidence type="ECO:0000313" key="2">
    <source>
        <dbReference type="EMBL" id="AYO31962.1"/>
    </source>
</evidence>
<keyword evidence="2" id="KW-0808">Transferase</keyword>
<dbReference type="InterPro" id="IPR024700">
    <property type="entry name" value="UCP020217"/>
</dbReference>
<dbReference type="CDD" id="cd05403">
    <property type="entry name" value="NT_KNTase_like"/>
    <property type="match status" value="1"/>
</dbReference>
<dbReference type="Proteomes" id="UP000280960">
    <property type="component" value="Chromosome"/>
</dbReference>
<dbReference type="PIRSF" id="PIRSF020217">
    <property type="entry name" value="UCP020217"/>
    <property type="match status" value="1"/>
</dbReference>